<feature type="transmembrane region" description="Helical" evidence="8">
    <location>
        <begin position="217"/>
        <end position="235"/>
    </location>
</feature>
<comment type="similarity">
    <text evidence="7">Belongs to the glycosyltransferase 87 family.</text>
</comment>
<dbReference type="GO" id="GO:0005886">
    <property type="term" value="C:plasma membrane"/>
    <property type="evidence" value="ECO:0007669"/>
    <property type="project" value="UniProtKB-SubCell"/>
</dbReference>
<name>A0A4R9LVH4_9LEPT</name>
<feature type="transmembrane region" description="Helical" evidence="8">
    <location>
        <begin position="401"/>
        <end position="422"/>
    </location>
</feature>
<evidence type="ECO:0000256" key="1">
    <source>
        <dbReference type="ARBA" id="ARBA00004651"/>
    </source>
</evidence>
<comment type="caution">
    <text evidence="9">The sequence shown here is derived from an EMBL/GenBank/DDBJ whole genome shotgun (WGS) entry which is preliminary data.</text>
</comment>
<organism evidence="9 10">
    <name type="scientific">Leptospira ilyithenensis</name>
    <dbReference type="NCBI Taxonomy" id="2484901"/>
    <lineage>
        <taxon>Bacteria</taxon>
        <taxon>Pseudomonadati</taxon>
        <taxon>Spirochaetota</taxon>
        <taxon>Spirochaetia</taxon>
        <taxon>Leptospirales</taxon>
        <taxon>Leptospiraceae</taxon>
        <taxon>Leptospira</taxon>
    </lineage>
</organism>
<keyword evidence="10" id="KW-1185">Reference proteome</keyword>
<evidence type="ECO:0000313" key="10">
    <source>
        <dbReference type="Proteomes" id="UP000298264"/>
    </source>
</evidence>
<feature type="transmembrane region" description="Helical" evidence="8">
    <location>
        <begin position="189"/>
        <end position="211"/>
    </location>
</feature>
<proteinExistence type="inferred from homology"/>
<keyword evidence="4 8" id="KW-0812">Transmembrane</keyword>
<evidence type="ECO:0000256" key="6">
    <source>
        <dbReference type="ARBA" id="ARBA00023136"/>
    </source>
</evidence>
<evidence type="ECO:0000313" key="9">
    <source>
        <dbReference type="EMBL" id="TGN14590.1"/>
    </source>
</evidence>
<evidence type="ECO:0000256" key="2">
    <source>
        <dbReference type="ARBA" id="ARBA00022475"/>
    </source>
</evidence>
<sequence>MFKTVWNSEVIGKFVFISFLLFFLMSGVTRNKQKSDFLDYYHASQRWETEENLYKFDTITKLTEKLKDWQEIFLPENAELLDSLQNQTGTYIYPPLFSFLLIPFGNLDPSFASGLHSVLNWFCLVGIFYILSKIRFFENQSKVGPWVFVLVILANFRYLESHIQNNQVGLLLIFLVLSALVSKNDLLSGILLALATVIKVTPIVFVVIFLYEKRFKAVLYFLAGLVFWNAIPLLYRFDYTIAMTKEWFTQVLGQALSNPLARSWKNNQSLSSTLAKYFYHGADFVNQPLYRLPFVDLSLYTIKWIQNGIIVLFGLPILYLLKKPDLKWHLTSLLFLASCLFSGISWIHSFVICIFPIYFLILHKQNHRWTRAEKIWFLITIALVLLTHRSFVGGLMENILLMYSILFYLGVSLYLFIISISLRDYESRN</sequence>
<feature type="transmembrane region" description="Helical" evidence="8">
    <location>
        <begin position="375"/>
        <end position="395"/>
    </location>
</feature>
<comment type="subcellular location">
    <subcellularLocation>
        <location evidence="1">Cell membrane</location>
        <topology evidence="1">Multi-pass membrane protein</topology>
    </subcellularLocation>
</comment>
<keyword evidence="2" id="KW-1003">Cell membrane</keyword>
<keyword evidence="6 8" id="KW-0472">Membrane</keyword>
<keyword evidence="5 8" id="KW-1133">Transmembrane helix</keyword>
<evidence type="ECO:0000256" key="5">
    <source>
        <dbReference type="ARBA" id="ARBA00022989"/>
    </source>
</evidence>
<feature type="transmembrane region" description="Helical" evidence="8">
    <location>
        <begin position="111"/>
        <end position="131"/>
    </location>
</feature>
<keyword evidence="3" id="KW-0808">Transferase</keyword>
<feature type="transmembrane region" description="Helical" evidence="8">
    <location>
        <begin position="333"/>
        <end position="363"/>
    </location>
</feature>
<dbReference type="GO" id="GO:0016758">
    <property type="term" value="F:hexosyltransferase activity"/>
    <property type="evidence" value="ECO:0007669"/>
    <property type="project" value="InterPro"/>
</dbReference>
<dbReference type="EMBL" id="RQHV01000002">
    <property type="protein sequence ID" value="TGN14590.1"/>
    <property type="molecule type" value="Genomic_DNA"/>
</dbReference>
<evidence type="ECO:0000256" key="4">
    <source>
        <dbReference type="ARBA" id="ARBA00022692"/>
    </source>
</evidence>
<evidence type="ECO:0000256" key="8">
    <source>
        <dbReference type="SAM" id="Phobius"/>
    </source>
</evidence>
<evidence type="ECO:0000256" key="7">
    <source>
        <dbReference type="ARBA" id="ARBA00024033"/>
    </source>
</evidence>
<gene>
    <name evidence="9" type="ORF">EHS11_00950</name>
</gene>
<accession>A0A4R9LVH4</accession>
<dbReference type="Proteomes" id="UP000298264">
    <property type="component" value="Unassembled WGS sequence"/>
</dbReference>
<feature type="transmembrane region" description="Helical" evidence="8">
    <location>
        <begin position="304"/>
        <end position="321"/>
    </location>
</feature>
<dbReference type="Pfam" id="PF09594">
    <property type="entry name" value="GT87"/>
    <property type="match status" value="1"/>
</dbReference>
<dbReference type="RefSeq" id="WP_135762540.1">
    <property type="nucleotide sequence ID" value="NZ_RQHV01000002.1"/>
</dbReference>
<protein>
    <submittedName>
        <fullName evidence="9">DUF2029 domain-containing protein</fullName>
    </submittedName>
</protein>
<dbReference type="OrthoDB" id="344834at2"/>
<evidence type="ECO:0000256" key="3">
    <source>
        <dbReference type="ARBA" id="ARBA00022679"/>
    </source>
</evidence>
<feature type="transmembrane region" description="Helical" evidence="8">
    <location>
        <begin position="143"/>
        <end position="159"/>
    </location>
</feature>
<dbReference type="AlphaFoldDB" id="A0A4R9LVH4"/>
<dbReference type="InterPro" id="IPR018584">
    <property type="entry name" value="GT87"/>
</dbReference>
<reference evidence="9" key="1">
    <citation type="journal article" date="2019" name="PLoS Negl. Trop. Dis.">
        <title>Revisiting the worldwide diversity of Leptospira species in the environment.</title>
        <authorList>
            <person name="Vincent A.T."/>
            <person name="Schiettekatte O."/>
            <person name="Bourhy P."/>
            <person name="Veyrier F.J."/>
            <person name="Picardeau M."/>
        </authorList>
    </citation>
    <scope>NUCLEOTIDE SEQUENCE [LARGE SCALE GENOMIC DNA]</scope>
    <source>
        <strain evidence="9">201400974</strain>
    </source>
</reference>